<sequence length="178" mass="20335">MEASLITKDKNGDKIRIKQGQDVVVNPDDAPIADENVSVTSSPLNYISVTTQTLASLFVSQFATSLNDTESKLNDIQQNQNVLIESLHQERQRLNDHNAVGEVESAMTHIHHYQMKLAKIKKDMSTLKEISQRLRKKAVHLKQQKENEELKKREDRERCMEEDRKLIAKPVLDSSTKS</sequence>
<dbReference type="Proteomes" id="UP001642483">
    <property type="component" value="Unassembled WGS sequence"/>
</dbReference>
<feature type="region of interest" description="Disordered" evidence="1">
    <location>
        <begin position="138"/>
        <end position="178"/>
    </location>
</feature>
<reference evidence="2 3" key="1">
    <citation type="submission" date="2024-02" db="EMBL/GenBank/DDBJ databases">
        <authorList>
            <person name="Daric V."/>
            <person name="Darras S."/>
        </authorList>
    </citation>
    <scope>NUCLEOTIDE SEQUENCE [LARGE SCALE GENOMIC DNA]</scope>
</reference>
<dbReference type="EMBL" id="CAWYQH010000152">
    <property type="protein sequence ID" value="CAK8696077.1"/>
    <property type="molecule type" value="Genomic_DNA"/>
</dbReference>
<evidence type="ECO:0000313" key="3">
    <source>
        <dbReference type="Proteomes" id="UP001642483"/>
    </source>
</evidence>
<name>A0ABP0GWQ6_CLALP</name>
<evidence type="ECO:0000313" key="2">
    <source>
        <dbReference type="EMBL" id="CAK8696077.1"/>
    </source>
</evidence>
<proteinExistence type="predicted"/>
<protein>
    <recommendedName>
        <fullName evidence="4">Biogenesis of lysosome-related organelles complex 1 subunit 6</fullName>
    </recommendedName>
</protein>
<accession>A0ABP0GWQ6</accession>
<comment type="caution">
    <text evidence="2">The sequence shown here is derived from an EMBL/GenBank/DDBJ whole genome shotgun (WGS) entry which is preliminary data.</text>
</comment>
<dbReference type="PANTHER" id="PTHR31328:SF2">
    <property type="entry name" value="BIOGENESIS OF LYSOSOME-RELATED ORGANELLES COMPLEX 1 SUBUNIT 6"/>
    <property type="match status" value="1"/>
</dbReference>
<keyword evidence="3" id="KW-1185">Reference proteome</keyword>
<evidence type="ECO:0000256" key="1">
    <source>
        <dbReference type="SAM" id="MobiDB-lite"/>
    </source>
</evidence>
<gene>
    <name evidence="2" type="ORF">CVLEPA_LOCUS29266</name>
</gene>
<organism evidence="2 3">
    <name type="scientific">Clavelina lepadiformis</name>
    <name type="common">Light-bulb sea squirt</name>
    <name type="synonym">Ascidia lepadiformis</name>
    <dbReference type="NCBI Taxonomy" id="159417"/>
    <lineage>
        <taxon>Eukaryota</taxon>
        <taxon>Metazoa</taxon>
        <taxon>Chordata</taxon>
        <taxon>Tunicata</taxon>
        <taxon>Ascidiacea</taxon>
        <taxon>Aplousobranchia</taxon>
        <taxon>Clavelinidae</taxon>
        <taxon>Clavelina</taxon>
    </lineage>
</organism>
<dbReference type="PANTHER" id="PTHR31328">
    <property type="entry name" value="BIOGENESIS OF LYSOSOME-RELATED ORGANELLES COMPLEX 1 SUBUNIT 6"/>
    <property type="match status" value="1"/>
</dbReference>
<evidence type="ECO:0008006" key="4">
    <source>
        <dbReference type="Google" id="ProtNLM"/>
    </source>
</evidence>
<dbReference type="InterPro" id="IPR028119">
    <property type="entry name" value="Snapin/Pallidin/Snn1"/>
</dbReference>
<feature type="compositionally biased region" description="Basic and acidic residues" evidence="1">
    <location>
        <begin position="143"/>
        <end position="166"/>
    </location>
</feature>
<dbReference type="Pfam" id="PF14712">
    <property type="entry name" value="Snapin_Pallidin"/>
    <property type="match status" value="1"/>
</dbReference>